<proteinExistence type="inferred from homology"/>
<dbReference type="PRINTS" id="PR02065">
    <property type="entry name" value="PROTEINDPCD"/>
</dbReference>
<dbReference type="EMBL" id="CAXLJL010000079">
    <property type="protein sequence ID" value="CAL5131026.1"/>
    <property type="molecule type" value="Genomic_DNA"/>
</dbReference>
<dbReference type="PANTHER" id="PTHR31921:SF1">
    <property type="entry name" value="PROTEIN DPCD"/>
    <property type="match status" value="1"/>
</dbReference>
<evidence type="ECO:0000313" key="3">
    <source>
        <dbReference type="EMBL" id="CAL5131026.1"/>
    </source>
</evidence>
<dbReference type="Pfam" id="PF14913">
    <property type="entry name" value="DPCD"/>
    <property type="match status" value="1"/>
</dbReference>
<dbReference type="AlphaFoldDB" id="A0AAV2T4K6"/>
<evidence type="ECO:0000313" key="4">
    <source>
        <dbReference type="Proteomes" id="UP001497525"/>
    </source>
</evidence>
<dbReference type="InterPro" id="IPR026224">
    <property type="entry name" value="DPCD"/>
</dbReference>
<gene>
    <name evidence="3" type="ORF">CDAUBV1_LOCUS3219</name>
</gene>
<reference evidence="3" key="1">
    <citation type="submission" date="2024-06" db="EMBL/GenBank/DDBJ databases">
        <authorList>
            <person name="Liu X."/>
            <person name="Lenzi L."/>
            <person name="Haldenby T S."/>
            <person name="Uol C."/>
        </authorList>
    </citation>
    <scope>NUCLEOTIDE SEQUENCE</scope>
</reference>
<sequence>MATGCSWLERLKAAKKALLIQDGKRKVHYTFADGTEMVEEYDSKANSLLSRKWKIKSELGGDGKWEFEVGEPVVPHMVTAMSEINESNTNPRFSRCDTNKAFQWRIRNLPYPLSTYSVKAEENNQTLVLRTSNKKYFKKFDIPDMKRLNLNLSESAISLSHANNTLLISYKKPDEVLEFEKLLKEHLSSVKPVDEGQGDCKTS</sequence>
<dbReference type="Proteomes" id="UP001497525">
    <property type="component" value="Unassembled WGS sequence"/>
</dbReference>
<accession>A0AAV2T4K6</accession>
<evidence type="ECO:0000256" key="1">
    <source>
        <dbReference type="ARBA" id="ARBA00010597"/>
    </source>
</evidence>
<evidence type="ECO:0000256" key="2">
    <source>
        <dbReference type="ARBA" id="ARBA00020330"/>
    </source>
</evidence>
<protein>
    <recommendedName>
        <fullName evidence="2">Protein DPCD</fullName>
    </recommendedName>
</protein>
<comment type="caution">
    <text evidence="3">The sequence shown here is derived from an EMBL/GenBank/DDBJ whole genome shotgun (WGS) entry which is preliminary data.</text>
</comment>
<organism evidence="3 4">
    <name type="scientific">Calicophoron daubneyi</name>
    <name type="common">Rumen fluke</name>
    <name type="synonym">Paramphistomum daubneyi</name>
    <dbReference type="NCBI Taxonomy" id="300641"/>
    <lineage>
        <taxon>Eukaryota</taxon>
        <taxon>Metazoa</taxon>
        <taxon>Spiralia</taxon>
        <taxon>Lophotrochozoa</taxon>
        <taxon>Platyhelminthes</taxon>
        <taxon>Trematoda</taxon>
        <taxon>Digenea</taxon>
        <taxon>Plagiorchiida</taxon>
        <taxon>Pronocephalata</taxon>
        <taxon>Paramphistomoidea</taxon>
        <taxon>Paramphistomidae</taxon>
        <taxon>Calicophoron</taxon>
    </lineage>
</organism>
<comment type="similarity">
    <text evidence="1">Belongs to the DPCD family.</text>
</comment>
<name>A0AAV2T4K6_CALDB</name>
<dbReference type="PANTHER" id="PTHR31921">
    <property type="entry name" value="PROTEIN DPCD"/>
    <property type="match status" value="1"/>
</dbReference>